<dbReference type="InterPro" id="IPR036661">
    <property type="entry name" value="Luciferase-like_sf"/>
</dbReference>
<evidence type="ECO:0000313" key="3">
    <source>
        <dbReference type="Proteomes" id="UP000006281"/>
    </source>
</evidence>
<dbReference type="BioCyc" id="SESP1179773:BN6_RS44910-MONOMER"/>
<reference evidence="2 3" key="1">
    <citation type="journal article" date="2012" name="BMC Genomics">
        <title>Complete genome sequence of Saccharothrix espanaensis DSM 44229T and comparison to the other completely sequenced Pseudonocardiaceae.</title>
        <authorList>
            <person name="Strobel T."/>
            <person name="Al-Dilaimi A."/>
            <person name="Blom J."/>
            <person name="Gessner A."/>
            <person name="Kalinowski J."/>
            <person name="Luzhetska M."/>
            <person name="Puhler A."/>
            <person name="Szczepanowski R."/>
            <person name="Bechthold A."/>
            <person name="Ruckert C."/>
        </authorList>
    </citation>
    <scope>NUCLEOTIDE SEQUENCE [LARGE SCALE GENOMIC DNA]</scope>
    <source>
        <strain evidence="3">ATCC 51144 / DSM 44229 / JCM 9112 / NBRC 15066 / NRRL 15764</strain>
    </source>
</reference>
<dbReference type="eggNOG" id="COG2141">
    <property type="taxonomic scope" value="Bacteria"/>
</dbReference>
<dbReference type="RefSeq" id="WP_015101176.1">
    <property type="nucleotide sequence ID" value="NC_019673.1"/>
</dbReference>
<gene>
    <name evidence="2" type="ordered locus">BN6_37730</name>
</gene>
<dbReference type="InterPro" id="IPR011251">
    <property type="entry name" value="Luciferase-like_dom"/>
</dbReference>
<feature type="domain" description="Luciferase-like" evidence="1">
    <location>
        <begin position="12"/>
        <end position="91"/>
    </location>
</feature>
<dbReference type="HOGENOM" id="CLU_1336722_0_0_11"/>
<dbReference type="PATRIC" id="fig|1179773.3.peg.3772"/>
<dbReference type="EMBL" id="HE804045">
    <property type="protein sequence ID" value="CCH31064.1"/>
    <property type="molecule type" value="Genomic_DNA"/>
</dbReference>
<dbReference type="AlphaFoldDB" id="K0K2I6"/>
<dbReference type="Gene3D" id="3.20.20.30">
    <property type="entry name" value="Luciferase-like domain"/>
    <property type="match status" value="1"/>
</dbReference>
<sequence length="205" mass="21658">MSTFKLGFHLRGDPDPRKLLDVFAAAGRLGFDGGWIGTHLSSPLVFLGAAAVRAPGLRLGAVAATFAHPLRLAEDAAVLDAFSGGLLELGVDEPAAVRAALRGESRLPAAPALADRIWRRAADTGDAARVGRDGDGLLTAERRIALAYAEAARRPRFAVPEPGLVDLLNAQSWFLPEITLVDVDAAVEELSRLATVIAPALGWRR</sequence>
<evidence type="ECO:0000259" key="1">
    <source>
        <dbReference type="Pfam" id="PF00296"/>
    </source>
</evidence>
<dbReference type="SUPFAM" id="SSF51679">
    <property type="entry name" value="Bacterial luciferase-like"/>
    <property type="match status" value="1"/>
</dbReference>
<accession>K0K2I6</accession>
<evidence type="ECO:0000313" key="2">
    <source>
        <dbReference type="EMBL" id="CCH31064.1"/>
    </source>
</evidence>
<name>K0K2I6_SACES</name>
<dbReference type="Proteomes" id="UP000006281">
    <property type="component" value="Chromosome"/>
</dbReference>
<protein>
    <recommendedName>
        <fullName evidence="1">Luciferase-like domain-containing protein</fullName>
    </recommendedName>
</protein>
<dbReference type="KEGG" id="sesp:BN6_37730"/>
<dbReference type="STRING" id="1179773.BN6_37730"/>
<organism evidence="2 3">
    <name type="scientific">Saccharothrix espanaensis (strain ATCC 51144 / DSM 44229 / JCM 9112 / NBRC 15066 / NRRL 15764)</name>
    <dbReference type="NCBI Taxonomy" id="1179773"/>
    <lineage>
        <taxon>Bacteria</taxon>
        <taxon>Bacillati</taxon>
        <taxon>Actinomycetota</taxon>
        <taxon>Actinomycetes</taxon>
        <taxon>Pseudonocardiales</taxon>
        <taxon>Pseudonocardiaceae</taxon>
        <taxon>Saccharothrix</taxon>
    </lineage>
</organism>
<keyword evidence="3" id="KW-1185">Reference proteome</keyword>
<proteinExistence type="predicted"/>
<dbReference type="OrthoDB" id="7903015at2"/>
<dbReference type="GO" id="GO:0016705">
    <property type="term" value="F:oxidoreductase activity, acting on paired donors, with incorporation or reduction of molecular oxygen"/>
    <property type="evidence" value="ECO:0007669"/>
    <property type="project" value="InterPro"/>
</dbReference>
<dbReference type="Pfam" id="PF00296">
    <property type="entry name" value="Bac_luciferase"/>
    <property type="match status" value="1"/>
</dbReference>